<dbReference type="EMBL" id="JACVVK020000415">
    <property type="protein sequence ID" value="KAK7475090.1"/>
    <property type="molecule type" value="Genomic_DNA"/>
</dbReference>
<evidence type="ECO:0000313" key="2">
    <source>
        <dbReference type="EMBL" id="KAK7475090.1"/>
    </source>
</evidence>
<keyword evidence="3" id="KW-1185">Reference proteome</keyword>
<feature type="non-terminal residue" evidence="2">
    <location>
        <position position="1"/>
    </location>
</feature>
<sequence>SKNLTRSENTPSGLGTPGILSNDYKLCPYPCCCFTIFPRVSAVSGQETQINDARVLP</sequence>
<dbReference type="Proteomes" id="UP001519460">
    <property type="component" value="Unassembled WGS sequence"/>
</dbReference>
<dbReference type="AlphaFoldDB" id="A0ABD0JK93"/>
<comment type="caution">
    <text evidence="2">The sequence shown here is derived from an EMBL/GenBank/DDBJ whole genome shotgun (WGS) entry which is preliminary data.</text>
</comment>
<gene>
    <name evidence="2" type="ORF">BaRGS_00033642</name>
</gene>
<organism evidence="2 3">
    <name type="scientific">Batillaria attramentaria</name>
    <dbReference type="NCBI Taxonomy" id="370345"/>
    <lineage>
        <taxon>Eukaryota</taxon>
        <taxon>Metazoa</taxon>
        <taxon>Spiralia</taxon>
        <taxon>Lophotrochozoa</taxon>
        <taxon>Mollusca</taxon>
        <taxon>Gastropoda</taxon>
        <taxon>Caenogastropoda</taxon>
        <taxon>Sorbeoconcha</taxon>
        <taxon>Cerithioidea</taxon>
        <taxon>Batillariidae</taxon>
        <taxon>Batillaria</taxon>
    </lineage>
</organism>
<name>A0ABD0JK93_9CAEN</name>
<reference evidence="2 3" key="1">
    <citation type="journal article" date="2023" name="Sci. Data">
        <title>Genome assembly of the Korean intertidal mud-creeper Batillaria attramentaria.</title>
        <authorList>
            <person name="Patra A.K."/>
            <person name="Ho P.T."/>
            <person name="Jun S."/>
            <person name="Lee S.J."/>
            <person name="Kim Y."/>
            <person name="Won Y.J."/>
        </authorList>
    </citation>
    <scope>NUCLEOTIDE SEQUENCE [LARGE SCALE GENOMIC DNA]</scope>
    <source>
        <strain evidence="2">Wonlab-2016</strain>
    </source>
</reference>
<evidence type="ECO:0000313" key="3">
    <source>
        <dbReference type="Proteomes" id="UP001519460"/>
    </source>
</evidence>
<feature type="compositionally biased region" description="Polar residues" evidence="1">
    <location>
        <begin position="1"/>
        <end position="13"/>
    </location>
</feature>
<accession>A0ABD0JK93</accession>
<feature type="region of interest" description="Disordered" evidence="1">
    <location>
        <begin position="1"/>
        <end position="21"/>
    </location>
</feature>
<evidence type="ECO:0000256" key="1">
    <source>
        <dbReference type="SAM" id="MobiDB-lite"/>
    </source>
</evidence>
<proteinExistence type="predicted"/>
<protein>
    <submittedName>
        <fullName evidence="2">Uncharacterized protein</fullName>
    </submittedName>
</protein>